<dbReference type="Gene3D" id="2.40.128.20">
    <property type="match status" value="1"/>
</dbReference>
<dbReference type="Pfam" id="PF08212">
    <property type="entry name" value="Lipocalin_2"/>
    <property type="match status" value="1"/>
</dbReference>
<dbReference type="EMBL" id="JAQIBC010000002">
    <property type="protein sequence ID" value="MDM5263580.1"/>
    <property type="molecule type" value="Genomic_DNA"/>
</dbReference>
<dbReference type="CDD" id="cd19438">
    <property type="entry name" value="lipocalin_Blc-like"/>
    <property type="match status" value="1"/>
</dbReference>
<protein>
    <submittedName>
        <fullName evidence="4">Lipocalin family protein</fullName>
    </submittedName>
</protein>
<dbReference type="PRINTS" id="PR01171">
    <property type="entry name" value="BCTLIPOCALIN"/>
</dbReference>
<accession>A0ABT7QR56</accession>
<keyword evidence="2" id="KW-0732">Signal</keyword>
<proteinExistence type="inferred from homology"/>
<dbReference type="PIRSF" id="PIRSF036893">
    <property type="entry name" value="Lipocalin_ApoD"/>
    <property type="match status" value="1"/>
</dbReference>
<evidence type="ECO:0000313" key="4">
    <source>
        <dbReference type="EMBL" id="MDM5263580.1"/>
    </source>
</evidence>
<dbReference type="PANTHER" id="PTHR10612">
    <property type="entry name" value="APOLIPOPROTEIN D"/>
    <property type="match status" value="1"/>
</dbReference>
<feature type="signal peptide" evidence="2">
    <location>
        <begin position="1"/>
        <end position="17"/>
    </location>
</feature>
<organism evidence="4 5">
    <name type="scientific">Sulfurovum xiamenensis</name>
    <dbReference type="NCBI Taxonomy" id="3019066"/>
    <lineage>
        <taxon>Bacteria</taxon>
        <taxon>Pseudomonadati</taxon>
        <taxon>Campylobacterota</taxon>
        <taxon>Epsilonproteobacteria</taxon>
        <taxon>Campylobacterales</taxon>
        <taxon>Sulfurovaceae</taxon>
        <taxon>Sulfurovum</taxon>
    </lineage>
</organism>
<comment type="caution">
    <text evidence="4">The sequence shown here is derived from an EMBL/GenBank/DDBJ whole genome shotgun (WGS) entry which is preliminary data.</text>
</comment>
<gene>
    <name evidence="4" type="ORF">PF327_05155</name>
</gene>
<dbReference type="InterPro" id="IPR000566">
    <property type="entry name" value="Lipocln_cytosolic_FA-bd_dom"/>
</dbReference>
<reference evidence="4" key="1">
    <citation type="submission" date="2023-01" db="EMBL/GenBank/DDBJ databases">
        <title>Sulfurovum sp. XTW-4 genome assembly.</title>
        <authorList>
            <person name="Wang J."/>
        </authorList>
    </citation>
    <scope>NUCLEOTIDE SEQUENCE</scope>
    <source>
        <strain evidence="4">XTW-4</strain>
    </source>
</reference>
<dbReference type="InterPro" id="IPR022271">
    <property type="entry name" value="Lipocalin_ApoD"/>
</dbReference>
<dbReference type="PROSITE" id="PS00213">
    <property type="entry name" value="LIPOCALIN"/>
    <property type="match status" value="1"/>
</dbReference>
<dbReference type="InterPro" id="IPR002446">
    <property type="entry name" value="Lipocalin_bac"/>
</dbReference>
<dbReference type="PANTHER" id="PTHR10612:SF34">
    <property type="entry name" value="APOLIPOPROTEIN D"/>
    <property type="match status" value="1"/>
</dbReference>
<sequence>MKKLLFILFSTFLFSNAPLPVPHVDVKAFSGLWYEVARTYNSYQKDCVASSVEYALQNDSTYKVFNRCFENIIGGDLIEYKGTAEPKNGNSMSKIDMTYFYIFTREYRVIYLEKDYSAAVVTDEEMDQVWVLSRKPQLPKRKLKKILSKLEKKMDVKRLIFTPQDKKGRYK</sequence>
<evidence type="ECO:0000313" key="5">
    <source>
        <dbReference type="Proteomes" id="UP001169066"/>
    </source>
</evidence>
<evidence type="ECO:0000256" key="2">
    <source>
        <dbReference type="PIRNR" id="PIRNR036893"/>
    </source>
</evidence>
<dbReference type="Proteomes" id="UP001169066">
    <property type="component" value="Unassembled WGS sequence"/>
</dbReference>
<keyword evidence="5" id="KW-1185">Reference proteome</keyword>
<dbReference type="SUPFAM" id="SSF50814">
    <property type="entry name" value="Lipocalins"/>
    <property type="match status" value="1"/>
</dbReference>
<dbReference type="RefSeq" id="WP_008242435.1">
    <property type="nucleotide sequence ID" value="NZ_JAQIBC010000002.1"/>
</dbReference>
<feature type="chain" id="PRO_5045017383" evidence="2">
    <location>
        <begin position="18"/>
        <end position="171"/>
    </location>
</feature>
<dbReference type="InterPro" id="IPR022272">
    <property type="entry name" value="Lipocalin_CS"/>
</dbReference>
<name>A0ABT7QR56_9BACT</name>
<dbReference type="InterPro" id="IPR047202">
    <property type="entry name" value="Lipocalin_Blc-like_dom"/>
</dbReference>
<evidence type="ECO:0000256" key="1">
    <source>
        <dbReference type="ARBA" id="ARBA00006889"/>
    </source>
</evidence>
<evidence type="ECO:0000259" key="3">
    <source>
        <dbReference type="Pfam" id="PF08212"/>
    </source>
</evidence>
<comment type="similarity">
    <text evidence="1 2">Belongs to the calycin superfamily. Lipocalin family.</text>
</comment>
<feature type="domain" description="Lipocalin/cytosolic fatty-acid binding" evidence="3">
    <location>
        <begin position="24"/>
        <end position="164"/>
    </location>
</feature>
<dbReference type="InterPro" id="IPR012674">
    <property type="entry name" value="Calycin"/>
</dbReference>